<dbReference type="PROSITE" id="PS51375">
    <property type="entry name" value="PPR"/>
    <property type="match status" value="5"/>
</dbReference>
<evidence type="ECO:0000256" key="1">
    <source>
        <dbReference type="ARBA" id="ARBA00022737"/>
    </source>
</evidence>
<dbReference type="RefSeq" id="XP_039123934.1">
    <property type="nucleotide sequence ID" value="XM_039268000.1"/>
</dbReference>
<dbReference type="InterPro" id="IPR002885">
    <property type="entry name" value="PPR_rpt"/>
</dbReference>
<dbReference type="NCBIfam" id="TIGR00756">
    <property type="entry name" value="PPR"/>
    <property type="match status" value="5"/>
</dbReference>
<dbReference type="Pfam" id="PF01535">
    <property type="entry name" value="PPR"/>
    <property type="match status" value="2"/>
</dbReference>
<organism evidence="3 4">
    <name type="scientific">Dioscorea cayennensis subsp. rotundata</name>
    <name type="common">White Guinea yam</name>
    <name type="synonym">Dioscorea rotundata</name>
    <dbReference type="NCBI Taxonomy" id="55577"/>
    <lineage>
        <taxon>Eukaryota</taxon>
        <taxon>Viridiplantae</taxon>
        <taxon>Streptophyta</taxon>
        <taxon>Embryophyta</taxon>
        <taxon>Tracheophyta</taxon>
        <taxon>Spermatophyta</taxon>
        <taxon>Magnoliopsida</taxon>
        <taxon>Liliopsida</taxon>
        <taxon>Dioscoreales</taxon>
        <taxon>Dioscoreaceae</taxon>
        <taxon>Dioscorea</taxon>
    </lineage>
</organism>
<dbReference type="AlphaFoldDB" id="A0AB40B9J1"/>
<keyword evidence="1" id="KW-0677">Repeat</keyword>
<evidence type="ECO:0000313" key="3">
    <source>
        <dbReference type="Proteomes" id="UP001515500"/>
    </source>
</evidence>
<proteinExistence type="predicted"/>
<dbReference type="Proteomes" id="UP001515500">
    <property type="component" value="Chromosome 5"/>
</dbReference>
<accession>A0AB40B9J1</accession>
<sequence>MRMNFVVLGRGSEFGSRCAPRFLSAIGDAVQALSQAKQLHALLVTADHSCHPSLPTKLLRSYANHGDIVSARHLFDQIPRKTVLLWNSLIRAHARCRDFSTAFSVFNQMRCSGVNPDGFTFACVLRACAEHADPFGASVVHGTMISTGLVSDSIAGAALVNSYSKLNLVNDAHQVFDEMPERDLVSWNTMIMCCSYGGNAHKGLELFHGLRESGEKPDGYTFTGLISCLWGSDLARVGKGIHGLCLKEGYSSNCHLRCALVSMYSRCNVLHSASLLFRSLSQVDLVTWSAFITGFSQAGQCEESICLFREMMTSSRCAARPDSILIASLLSACATLPSIRPCKEIHCFALRVGINSSVSVSCGLIDAYSKCGFAQHGFRIFEMMPRRTLVAYNTVILSMGSNGLGMEAMQTFVAMLNEGLKPDKATFSALLCACCHSGLQMEGWKLFSRMHSEFGVDPEIDHYVYIVKLLGMVGELQEAYDLVQAMPVVPDSGVWGALLWGCSIHGNKELGEIVAQKLYEIEPRKTAYRVMLSNIYAVKEKWGDVKYLRNEIAKEGMHKIPGISWIENINF</sequence>
<dbReference type="GO" id="GO:1900864">
    <property type="term" value="P:mitochondrial RNA modification"/>
    <property type="evidence" value="ECO:0007669"/>
    <property type="project" value="EnsemblPlants"/>
</dbReference>
<dbReference type="FunFam" id="1.25.40.10:FF:000090">
    <property type="entry name" value="Pentatricopeptide repeat-containing protein, chloroplastic"/>
    <property type="match status" value="1"/>
</dbReference>
<dbReference type="GO" id="GO:0005739">
    <property type="term" value="C:mitochondrion"/>
    <property type="evidence" value="ECO:0007669"/>
    <property type="project" value="GOC"/>
</dbReference>
<dbReference type="Gene3D" id="1.25.40.10">
    <property type="entry name" value="Tetratricopeptide repeat domain"/>
    <property type="match status" value="4"/>
</dbReference>
<evidence type="ECO:0000256" key="2">
    <source>
        <dbReference type="PROSITE-ProRule" id="PRU00708"/>
    </source>
</evidence>
<dbReference type="GeneID" id="120260513"/>
<gene>
    <name evidence="4" type="primary">LOC120260513</name>
</gene>
<feature type="repeat" description="PPR" evidence="2">
    <location>
        <begin position="388"/>
        <end position="422"/>
    </location>
</feature>
<reference evidence="4" key="1">
    <citation type="submission" date="2025-08" db="UniProtKB">
        <authorList>
            <consortium name="RefSeq"/>
        </authorList>
    </citation>
    <scope>IDENTIFICATION</scope>
</reference>
<name>A0AB40B9J1_DIOCR</name>
<evidence type="ECO:0000313" key="4">
    <source>
        <dbReference type="RefSeq" id="XP_039123934.1"/>
    </source>
</evidence>
<dbReference type="Pfam" id="PF20431">
    <property type="entry name" value="E_motif"/>
    <property type="match status" value="1"/>
</dbReference>
<dbReference type="PANTHER" id="PTHR47926">
    <property type="entry name" value="PENTATRICOPEPTIDE REPEAT-CONTAINING PROTEIN"/>
    <property type="match status" value="1"/>
</dbReference>
<feature type="repeat" description="PPR" evidence="2">
    <location>
        <begin position="183"/>
        <end position="217"/>
    </location>
</feature>
<feature type="repeat" description="PPR" evidence="2">
    <location>
        <begin position="423"/>
        <end position="458"/>
    </location>
</feature>
<protein>
    <submittedName>
        <fullName evidence="4">Pentatricopeptide repeat-containing protein At1g64310</fullName>
    </submittedName>
</protein>
<dbReference type="InterPro" id="IPR046848">
    <property type="entry name" value="E_motif"/>
</dbReference>
<dbReference type="PANTHER" id="PTHR47926:SF357">
    <property type="entry name" value="PENTATRICOPEPTIDE REPEAT-CONTAINING PROTEIN"/>
    <property type="match status" value="1"/>
</dbReference>
<keyword evidence="3" id="KW-1185">Reference proteome</keyword>
<dbReference type="InterPro" id="IPR046960">
    <property type="entry name" value="PPR_At4g14850-like_plant"/>
</dbReference>
<feature type="repeat" description="PPR" evidence="2">
    <location>
        <begin position="284"/>
        <end position="318"/>
    </location>
</feature>
<dbReference type="InterPro" id="IPR011990">
    <property type="entry name" value="TPR-like_helical_dom_sf"/>
</dbReference>
<dbReference type="GO" id="GO:0003723">
    <property type="term" value="F:RNA binding"/>
    <property type="evidence" value="ECO:0007669"/>
    <property type="project" value="InterPro"/>
</dbReference>
<feature type="repeat" description="PPR" evidence="2">
    <location>
        <begin position="82"/>
        <end position="116"/>
    </location>
</feature>
<dbReference type="FunFam" id="1.25.40.10:FF:000351">
    <property type="entry name" value="Pentatricopeptide repeat-containing protein"/>
    <property type="match status" value="1"/>
</dbReference>
<dbReference type="Pfam" id="PF13041">
    <property type="entry name" value="PPR_2"/>
    <property type="match status" value="3"/>
</dbReference>